<comment type="subcellular location">
    <subcellularLocation>
        <location evidence="5">Bacterial microcompartment</location>
    </subcellularLocation>
</comment>
<dbReference type="EMBL" id="CP119311">
    <property type="protein sequence ID" value="WEK38450.1"/>
    <property type="molecule type" value="Genomic_DNA"/>
</dbReference>
<dbReference type="GO" id="GO:0009350">
    <property type="term" value="C:ethanolamine ammonia-lyase complex"/>
    <property type="evidence" value="ECO:0007669"/>
    <property type="project" value="UniProtKB-UniRule"/>
</dbReference>
<gene>
    <name evidence="5 6" type="primary">eutC</name>
    <name evidence="6" type="ORF">P0Y53_17740</name>
</gene>
<dbReference type="GO" id="GO:0031471">
    <property type="term" value="C:ethanolamine degradation polyhedral organelle"/>
    <property type="evidence" value="ECO:0007669"/>
    <property type="project" value="UniProtKB-UniRule"/>
</dbReference>
<dbReference type="GO" id="GO:0008851">
    <property type="term" value="F:ethanolamine ammonia-lyase activity"/>
    <property type="evidence" value="ECO:0007669"/>
    <property type="project" value="UniProtKB-UniRule"/>
</dbReference>
<name>A0AAJ6BI55_9BACT</name>
<evidence type="ECO:0000256" key="1">
    <source>
        <dbReference type="ARBA" id="ARBA00022628"/>
    </source>
</evidence>
<dbReference type="InterPro" id="IPR042255">
    <property type="entry name" value="EutC_N"/>
</dbReference>
<keyword evidence="2 5" id="KW-0456">Lyase</keyword>
<comment type="catalytic activity">
    <reaction evidence="5">
        <text>ethanolamine = acetaldehyde + NH4(+)</text>
        <dbReference type="Rhea" id="RHEA:15313"/>
        <dbReference type="ChEBI" id="CHEBI:15343"/>
        <dbReference type="ChEBI" id="CHEBI:28938"/>
        <dbReference type="ChEBI" id="CHEBI:57603"/>
        <dbReference type="EC" id="4.3.1.7"/>
    </reaction>
</comment>
<evidence type="ECO:0000256" key="2">
    <source>
        <dbReference type="ARBA" id="ARBA00023239"/>
    </source>
</evidence>
<dbReference type="PANTHER" id="PTHR39330">
    <property type="entry name" value="ETHANOLAMINE AMMONIA-LYASE LIGHT CHAIN"/>
    <property type="match status" value="1"/>
</dbReference>
<comment type="function">
    <text evidence="5">Catalyzes the deamination of various vicinal amino-alcohols to oxo compounds. Allows this organism to utilize ethanolamine as the sole source of nitrogen and carbon in the presence of external vitamin B12.</text>
</comment>
<proteinExistence type="inferred from homology"/>
<reference evidence="6" key="1">
    <citation type="submission" date="2023-03" db="EMBL/GenBank/DDBJ databases">
        <title>Andean soil-derived lignocellulolytic bacterial consortium as a source of novel taxa and putative plastic-active enzymes.</title>
        <authorList>
            <person name="Diaz-Garcia L."/>
            <person name="Chuvochina M."/>
            <person name="Feuerriegel G."/>
            <person name="Bunk B."/>
            <person name="Sproer C."/>
            <person name="Streit W.R."/>
            <person name="Rodriguez L.M."/>
            <person name="Overmann J."/>
            <person name="Jimenez D.J."/>
        </authorList>
    </citation>
    <scope>NUCLEOTIDE SEQUENCE</scope>
    <source>
        <strain evidence="6">MAG 7</strain>
    </source>
</reference>
<evidence type="ECO:0000256" key="3">
    <source>
        <dbReference type="ARBA" id="ARBA00023285"/>
    </source>
</evidence>
<comment type="cofactor">
    <cofactor evidence="5">
        <name>adenosylcob(III)alamin</name>
        <dbReference type="ChEBI" id="CHEBI:18408"/>
    </cofactor>
    <text evidence="5">Binds between the large and small subunits.</text>
</comment>
<dbReference type="Pfam" id="PF05985">
    <property type="entry name" value="EutC"/>
    <property type="match status" value="1"/>
</dbReference>
<protein>
    <recommendedName>
        <fullName evidence="5">Ethanolamine ammonia-lyase small subunit</fullName>
        <shortName evidence="5">EAL small subunit</shortName>
        <ecNumber evidence="5">4.3.1.7</ecNumber>
    </recommendedName>
</protein>
<accession>A0AAJ6BI55</accession>
<feature type="binding site" evidence="5">
    <location>
        <position position="187"/>
    </location>
    <ligand>
        <name>adenosylcob(III)alamin</name>
        <dbReference type="ChEBI" id="CHEBI:18408"/>
    </ligand>
</feature>
<evidence type="ECO:0000256" key="4">
    <source>
        <dbReference type="ARBA" id="ARBA00024446"/>
    </source>
</evidence>
<dbReference type="PANTHER" id="PTHR39330:SF1">
    <property type="entry name" value="ETHANOLAMINE AMMONIA-LYASE SMALL SUBUNIT"/>
    <property type="match status" value="1"/>
</dbReference>
<feature type="binding site" evidence="5">
    <location>
        <position position="137"/>
    </location>
    <ligand>
        <name>adenosylcob(III)alamin</name>
        <dbReference type="ChEBI" id="CHEBI:18408"/>
    </ligand>
</feature>
<dbReference type="Gene3D" id="1.10.30.40">
    <property type="entry name" value="Ethanolamine ammonia-lyase light chain (EutC), N-terminal domain"/>
    <property type="match status" value="1"/>
</dbReference>
<dbReference type="Gene3D" id="3.40.50.11240">
    <property type="entry name" value="Ethanolamine ammonia-lyase light chain (EutC)"/>
    <property type="match status" value="1"/>
</dbReference>
<keyword evidence="4 5" id="KW-1283">Bacterial microcompartment</keyword>
<dbReference type="InterPro" id="IPR042251">
    <property type="entry name" value="EutC_C"/>
</dbReference>
<feature type="binding site" evidence="5">
    <location>
        <position position="158"/>
    </location>
    <ligand>
        <name>adenosylcob(III)alamin</name>
        <dbReference type="ChEBI" id="CHEBI:18408"/>
    </ligand>
</feature>
<dbReference type="GO" id="GO:0046336">
    <property type="term" value="P:ethanolamine catabolic process"/>
    <property type="evidence" value="ECO:0007669"/>
    <property type="project" value="UniProtKB-UniRule"/>
</dbReference>
<dbReference type="HAMAP" id="MF_00601">
    <property type="entry name" value="EutC"/>
    <property type="match status" value="1"/>
</dbReference>
<dbReference type="AlphaFoldDB" id="A0AAJ6BI55"/>
<keyword evidence="3 5" id="KW-0170">Cobalt</keyword>
<dbReference type="GO" id="GO:0006520">
    <property type="term" value="P:amino acid metabolic process"/>
    <property type="evidence" value="ECO:0007669"/>
    <property type="project" value="InterPro"/>
</dbReference>
<organism evidence="6 7">
    <name type="scientific">Candidatus Pseudobacter hemicellulosilyticus</name>
    <dbReference type="NCBI Taxonomy" id="3121375"/>
    <lineage>
        <taxon>Bacteria</taxon>
        <taxon>Pseudomonadati</taxon>
        <taxon>Bacteroidota</taxon>
        <taxon>Chitinophagia</taxon>
        <taxon>Chitinophagales</taxon>
        <taxon>Chitinophagaceae</taxon>
        <taxon>Pseudobacter</taxon>
    </lineage>
</organism>
<dbReference type="NCBIfam" id="NF003971">
    <property type="entry name" value="PRK05465.1"/>
    <property type="match status" value="1"/>
</dbReference>
<comment type="subunit">
    <text evidence="5">The basic unit is a heterodimer which dimerizes to form tetramers. The heterotetramers trimerize; 6 large subunits form a core ring with 6 small subunits projecting outwards.</text>
</comment>
<dbReference type="EC" id="4.3.1.7" evidence="5"/>
<dbReference type="Proteomes" id="UP001220610">
    <property type="component" value="Chromosome"/>
</dbReference>
<evidence type="ECO:0000256" key="5">
    <source>
        <dbReference type="HAMAP-Rule" id="MF_00601"/>
    </source>
</evidence>
<dbReference type="GO" id="GO:0031419">
    <property type="term" value="F:cobalamin binding"/>
    <property type="evidence" value="ECO:0007669"/>
    <property type="project" value="UniProtKB-UniRule"/>
</dbReference>
<keyword evidence="1 5" id="KW-0846">Cobalamin</keyword>
<evidence type="ECO:0000313" key="6">
    <source>
        <dbReference type="EMBL" id="WEK38450.1"/>
    </source>
</evidence>
<sequence length="232" mass="25322">MRAFTAARIALGRTGAAQPLRAVLPFRLAHAHARDAVYSSLDKTLLSDQPWPKQWLHSQAIHREEYLQRPDKGRQLDDRSAEALAPADADMAIVLVDGLSATAINQHAVPLLEILLPLLQVRQFRVAPVQVVEQGRVAIGDAIGALLQVQLSVVLIGERPGLSSPDSLGAYLTWQPRPGLTDEARNCISNIRPQGLPYQLAAEKIGYLAAEARRLQATGIGLKDNYTIQLPE</sequence>
<evidence type="ECO:0000313" key="7">
    <source>
        <dbReference type="Proteomes" id="UP001220610"/>
    </source>
</evidence>
<comment type="pathway">
    <text evidence="5">Amine and polyamine degradation; ethanolamine degradation.</text>
</comment>
<dbReference type="PIRSF" id="PIRSF018982">
    <property type="entry name" value="EutC"/>
    <property type="match status" value="1"/>
</dbReference>
<dbReference type="InterPro" id="IPR009246">
    <property type="entry name" value="EutC"/>
</dbReference>
<comment type="similarity">
    <text evidence="5">Belongs to the EutC family.</text>
</comment>